<dbReference type="GO" id="GO:0009190">
    <property type="term" value="P:cyclic nucleotide biosynthetic process"/>
    <property type="evidence" value="ECO:0007669"/>
    <property type="project" value="InterPro"/>
</dbReference>
<name>A0A9X2HBZ9_9HYPH</name>
<keyword evidence="1" id="KW-0547">Nucleotide-binding</keyword>
<dbReference type="SMART" id="SM00028">
    <property type="entry name" value="TPR"/>
    <property type="match status" value="2"/>
</dbReference>
<evidence type="ECO:0000313" key="5">
    <source>
        <dbReference type="Proteomes" id="UP001155220"/>
    </source>
</evidence>
<dbReference type="GO" id="GO:0035556">
    <property type="term" value="P:intracellular signal transduction"/>
    <property type="evidence" value="ECO:0007669"/>
    <property type="project" value="InterPro"/>
</dbReference>
<dbReference type="Pfam" id="PF00211">
    <property type="entry name" value="Guanylate_cyc"/>
    <property type="match status" value="1"/>
</dbReference>
<dbReference type="PANTHER" id="PTHR16305:SF28">
    <property type="entry name" value="GUANYLATE CYCLASE DOMAIN-CONTAINING PROTEIN"/>
    <property type="match status" value="1"/>
</dbReference>
<dbReference type="SMART" id="SM00044">
    <property type="entry name" value="CYCc"/>
    <property type="match status" value="1"/>
</dbReference>
<dbReference type="CDD" id="cd07302">
    <property type="entry name" value="CHD"/>
    <property type="match status" value="1"/>
</dbReference>
<evidence type="ECO:0000313" key="4">
    <source>
        <dbReference type="EMBL" id="MCP3055667.1"/>
    </source>
</evidence>
<dbReference type="PROSITE" id="PS50125">
    <property type="entry name" value="GUANYLATE_CYCLASE_2"/>
    <property type="match status" value="1"/>
</dbReference>
<feature type="domain" description="Guanylate cyclase" evidence="3">
    <location>
        <begin position="73"/>
        <end position="197"/>
    </location>
</feature>
<reference evidence="4" key="1">
    <citation type="submission" date="2022-03" db="EMBL/GenBank/DDBJ databases">
        <title>Aurantimonas Liuensis sp. Nov., isolated from the hadal seawater of the Mariana Trench.</title>
        <authorList>
            <person name="Liu R."/>
        </authorList>
    </citation>
    <scope>NUCLEOTIDE SEQUENCE</scope>
    <source>
        <strain evidence="4">LRZ36</strain>
    </source>
</reference>
<dbReference type="Gene3D" id="1.25.40.10">
    <property type="entry name" value="Tetratricopeptide repeat domain"/>
    <property type="match status" value="1"/>
</dbReference>
<dbReference type="Pfam" id="PF12773">
    <property type="entry name" value="DZR"/>
    <property type="match status" value="1"/>
</dbReference>
<dbReference type="RefSeq" id="WP_253964512.1">
    <property type="nucleotide sequence ID" value="NZ_JALHBS010000062.1"/>
</dbReference>
<gene>
    <name evidence="4" type="ORF">MJ956_11010</name>
</gene>
<comment type="caution">
    <text evidence="4">The sequence shown here is derived from an EMBL/GenBank/DDBJ whole genome shotgun (WGS) entry which is preliminary data.</text>
</comment>
<evidence type="ECO:0000256" key="1">
    <source>
        <dbReference type="ARBA" id="ARBA00022741"/>
    </source>
</evidence>
<organism evidence="4 5">
    <name type="scientific">Aurantimonas marianensis</name>
    <dbReference type="NCBI Taxonomy" id="2920428"/>
    <lineage>
        <taxon>Bacteria</taxon>
        <taxon>Pseudomonadati</taxon>
        <taxon>Pseudomonadota</taxon>
        <taxon>Alphaproteobacteria</taxon>
        <taxon>Hyphomicrobiales</taxon>
        <taxon>Aurantimonadaceae</taxon>
        <taxon>Aurantimonas</taxon>
    </lineage>
</organism>
<dbReference type="Gene3D" id="3.30.70.1230">
    <property type="entry name" value="Nucleotide cyclase"/>
    <property type="match status" value="1"/>
</dbReference>
<dbReference type="InterPro" id="IPR029787">
    <property type="entry name" value="Nucleotide_cyclase"/>
</dbReference>
<evidence type="ECO:0000259" key="3">
    <source>
        <dbReference type="PROSITE" id="PS50125"/>
    </source>
</evidence>
<evidence type="ECO:0000256" key="2">
    <source>
        <dbReference type="ARBA" id="ARBA00022840"/>
    </source>
</evidence>
<proteinExistence type="predicted"/>
<dbReference type="SUPFAM" id="SSF52540">
    <property type="entry name" value="P-loop containing nucleoside triphosphate hydrolases"/>
    <property type="match status" value="1"/>
</dbReference>
<dbReference type="InterPro" id="IPR019734">
    <property type="entry name" value="TPR_rpt"/>
</dbReference>
<dbReference type="Proteomes" id="UP001155220">
    <property type="component" value="Unassembled WGS sequence"/>
</dbReference>
<dbReference type="PANTHER" id="PTHR16305">
    <property type="entry name" value="TESTICULAR SOLUBLE ADENYLYL CYCLASE"/>
    <property type="match status" value="1"/>
</dbReference>
<dbReference type="EMBL" id="JALHBS010000062">
    <property type="protein sequence ID" value="MCP3055667.1"/>
    <property type="molecule type" value="Genomic_DNA"/>
</dbReference>
<dbReference type="GO" id="GO:0005524">
    <property type="term" value="F:ATP binding"/>
    <property type="evidence" value="ECO:0007669"/>
    <property type="project" value="UniProtKB-KW"/>
</dbReference>
<dbReference type="PROSITE" id="PS51257">
    <property type="entry name" value="PROKAR_LIPOPROTEIN"/>
    <property type="match status" value="1"/>
</dbReference>
<dbReference type="InterPro" id="IPR027417">
    <property type="entry name" value="P-loop_NTPase"/>
</dbReference>
<dbReference type="InterPro" id="IPR001054">
    <property type="entry name" value="A/G_cyclase"/>
</dbReference>
<protein>
    <submittedName>
        <fullName evidence="4">AAA family ATPase</fullName>
    </submittedName>
</protein>
<keyword evidence="2" id="KW-0067">ATP-binding</keyword>
<dbReference type="InterPro" id="IPR011990">
    <property type="entry name" value="TPR-like_helical_dom_sf"/>
</dbReference>
<keyword evidence="5" id="KW-1185">Reference proteome</keyword>
<sequence>MRCPSCTTQNLASNRFCLNCGVPLVVACPQCSAESPMSALFCGACGTRLARDQAPGGGVAGLASSSEEFKQATVLFADIVSSTRLLADLDPEQAMGRLRPAIRSMCEAVTRFDGTVVQTMGDGVLALFGAPRAQEGHAFLACEAALTLQASFAGAGGGPRIRVGLHTGEVVAGAPGSSAQATRDVHGVALHLASRLQELAGPGEIYMSEQCHHLIRSGFETAPLGARRLDGIPEPVAIFRLLGMNHNIAGREFRGASLTPFCGREHETGILRRTFRAIQRGETKVTGIVGAPGTGKSRLCFEFAEWCRQRGVAVYETRAQLYGHSTPLQLALDFLRLTLGIQSTDNPARARRTIADRLREIGSTFEADHSVLCEFLGLADHKPLWPNPRARHARLLDLLRHLVRQIGVKPSLIMVEDLHWADAASEEFLATLVEAAASTQTMLVFNYRPSYSAPFMQTDGFQTILLGELNPSDTEVMLDRLIGRRPELRELRRRVAERSGGNPFFVEELVRSLTENSMLLGPAGAYTLGSAANDNALPTTVQDVIGARIDHLGTGERAILQIGAIIGKQFALDVIETVANADRGEIEAALECLCEADMIESRQGTLGRYYIFRHPLIQEVAYRMQLKARRATLHASVAQAMQRFHENESDGSAALIAYHYEAAGDAIAAAAYWARAARWVGSTSSGEALKHWRKVRMLLDGQVRSPETDRLRIMANGQIAWLGWREGVTVDEARPDLEEALKLAHETDDTVVPLLHFVEARLAGASGGPADTYVARIEQALALLKADENIGRAATLYASLCQAYGWAGLCNEALAANDAALARTSSIDAHDHEFLGYNVEHWVISLRGRILLHLGRLPEARLCFDEMLNLEQVLIDPTVKFISHLGYVEVAWLEGDAALAAKHTASVTELAERHGSPYLKVFQHFCSGLAESIAGNWTSALRDLNAGLAFMHEMKAALDHEAETLACIAECHHEAGNHAQAVVTAKEAIAVARRLTARIPELRASIVGGAALLAEEPDGALAQAENFFDRAGELIAETGAIIFEPLLLRERMRLDQLSRPPLSSHK</sequence>
<accession>A0A9X2HBZ9</accession>
<dbReference type="GO" id="GO:0005737">
    <property type="term" value="C:cytoplasm"/>
    <property type="evidence" value="ECO:0007669"/>
    <property type="project" value="TreeGrafter"/>
</dbReference>
<dbReference type="Pfam" id="PF13191">
    <property type="entry name" value="AAA_16"/>
    <property type="match status" value="1"/>
</dbReference>
<dbReference type="AlphaFoldDB" id="A0A9X2HBZ9"/>
<dbReference type="SUPFAM" id="SSF55073">
    <property type="entry name" value="Nucleotide cyclase"/>
    <property type="match status" value="1"/>
</dbReference>
<dbReference type="InterPro" id="IPR025874">
    <property type="entry name" value="DZR"/>
</dbReference>
<dbReference type="InterPro" id="IPR041664">
    <property type="entry name" value="AAA_16"/>
</dbReference>
<dbReference type="GO" id="GO:0004016">
    <property type="term" value="F:adenylate cyclase activity"/>
    <property type="evidence" value="ECO:0007669"/>
    <property type="project" value="UniProtKB-ARBA"/>
</dbReference>
<dbReference type="SUPFAM" id="SSF48452">
    <property type="entry name" value="TPR-like"/>
    <property type="match status" value="1"/>
</dbReference>